<gene>
    <name evidence="7" type="ORF">MNBD_ACTINO02-1759</name>
</gene>
<evidence type="ECO:0000256" key="1">
    <source>
        <dbReference type="ARBA" id="ARBA00005952"/>
    </source>
</evidence>
<keyword evidence="2" id="KW-0889">Transcription antitermination</keyword>
<dbReference type="GO" id="GO:0031564">
    <property type="term" value="P:transcription antitermination"/>
    <property type="evidence" value="ECO:0007669"/>
    <property type="project" value="UniProtKB-KW"/>
</dbReference>
<organism evidence="7">
    <name type="scientific">hydrothermal vent metagenome</name>
    <dbReference type="NCBI Taxonomy" id="652676"/>
    <lineage>
        <taxon>unclassified sequences</taxon>
        <taxon>metagenomes</taxon>
        <taxon>ecological metagenomes</taxon>
    </lineage>
</organism>
<dbReference type="InterPro" id="IPR011605">
    <property type="entry name" value="NusB_fam"/>
</dbReference>
<dbReference type="SUPFAM" id="SSF48013">
    <property type="entry name" value="NusB-like"/>
    <property type="match status" value="1"/>
</dbReference>
<keyword evidence="4" id="KW-0805">Transcription regulation</keyword>
<dbReference type="Pfam" id="PF01029">
    <property type="entry name" value="NusB"/>
    <property type="match status" value="1"/>
</dbReference>
<dbReference type="PANTHER" id="PTHR11078">
    <property type="entry name" value="N UTILIZATION SUBSTANCE PROTEIN B-RELATED"/>
    <property type="match status" value="1"/>
</dbReference>
<evidence type="ECO:0000256" key="4">
    <source>
        <dbReference type="ARBA" id="ARBA00023015"/>
    </source>
</evidence>
<dbReference type="InterPro" id="IPR035926">
    <property type="entry name" value="NusB-like_sf"/>
</dbReference>
<dbReference type="GO" id="GO:0006353">
    <property type="term" value="P:DNA-templated transcription termination"/>
    <property type="evidence" value="ECO:0007669"/>
    <property type="project" value="InterPro"/>
</dbReference>
<accession>A0A3B0ST98</accession>
<evidence type="ECO:0000256" key="2">
    <source>
        <dbReference type="ARBA" id="ARBA00022814"/>
    </source>
</evidence>
<dbReference type="NCBIfam" id="TIGR01951">
    <property type="entry name" value="nusB"/>
    <property type="match status" value="1"/>
</dbReference>
<dbReference type="Gene3D" id="1.10.940.10">
    <property type="entry name" value="NusB-like"/>
    <property type="match status" value="1"/>
</dbReference>
<proteinExistence type="inferred from homology"/>
<dbReference type="GO" id="GO:0003723">
    <property type="term" value="F:RNA binding"/>
    <property type="evidence" value="ECO:0007669"/>
    <property type="project" value="UniProtKB-KW"/>
</dbReference>
<dbReference type="GO" id="GO:0005829">
    <property type="term" value="C:cytosol"/>
    <property type="evidence" value="ECO:0007669"/>
    <property type="project" value="TreeGrafter"/>
</dbReference>
<evidence type="ECO:0000313" key="7">
    <source>
        <dbReference type="EMBL" id="VAW09581.1"/>
    </source>
</evidence>
<dbReference type="AlphaFoldDB" id="A0A3B0ST98"/>
<comment type="similarity">
    <text evidence="1">Belongs to the NusB family.</text>
</comment>
<evidence type="ECO:0000256" key="3">
    <source>
        <dbReference type="ARBA" id="ARBA00022884"/>
    </source>
</evidence>
<dbReference type="HAMAP" id="MF_00073">
    <property type="entry name" value="NusB"/>
    <property type="match status" value="1"/>
</dbReference>
<name>A0A3B0ST98_9ZZZZ</name>
<dbReference type="EMBL" id="UOEK01000610">
    <property type="protein sequence ID" value="VAW09581.1"/>
    <property type="molecule type" value="Genomic_DNA"/>
</dbReference>
<protein>
    <submittedName>
        <fullName evidence="7">Transcription termination protein NusB</fullName>
    </submittedName>
</protein>
<feature type="domain" description="NusB/RsmB/TIM44" evidence="6">
    <location>
        <begin position="5"/>
        <end position="117"/>
    </location>
</feature>
<sequence length="123" mass="13736">MSRTEARQQALEALYAAETRRLEAPDVVGLSARAARLVEGVWNQRTDLDVSIGQAARGWRVDRMPVVDISLLRLGLYELRHTDMPIGVVVSELVELAKEYSTENSSRFVNGVLAKLVETERPT</sequence>
<evidence type="ECO:0000256" key="5">
    <source>
        <dbReference type="ARBA" id="ARBA00023163"/>
    </source>
</evidence>
<reference evidence="7" key="1">
    <citation type="submission" date="2018-06" db="EMBL/GenBank/DDBJ databases">
        <authorList>
            <person name="Zhirakovskaya E."/>
        </authorList>
    </citation>
    <scope>NUCLEOTIDE SEQUENCE</scope>
</reference>
<keyword evidence="3" id="KW-0694">RNA-binding</keyword>
<evidence type="ECO:0000259" key="6">
    <source>
        <dbReference type="Pfam" id="PF01029"/>
    </source>
</evidence>
<dbReference type="PANTHER" id="PTHR11078:SF3">
    <property type="entry name" value="ANTITERMINATION NUSB DOMAIN-CONTAINING PROTEIN"/>
    <property type="match status" value="1"/>
</dbReference>
<dbReference type="InterPro" id="IPR006027">
    <property type="entry name" value="NusB_RsmB_TIM44"/>
</dbReference>
<keyword evidence="5" id="KW-0804">Transcription</keyword>